<feature type="compositionally biased region" description="Basic and acidic residues" evidence="15">
    <location>
        <begin position="1015"/>
        <end position="1035"/>
    </location>
</feature>
<evidence type="ECO:0000256" key="1">
    <source>
        <dbReference type="ARBA" id="ARBA00004302"/>
    </source>
</evidence>
<dbReference type="Proteomes" id="UP000515152">
    <property type="component" value="Chromosome 19"/>
</dbReference>
<dbReference type="Pfam" id="PF01391">
    <property type="entry name" value="Collagen"/>
    <property type="match status" value="1"/>
</dbReference>
<evidence type="ECO:0000313" key="20">
    <source>
        <dbReference type="RefSeq" id="XP_031442446.1"/>
    </source>
</evidence>
<feature type="compositionally biased region" description="Gly residues" evidence="15">
    <location>
        <begin position="330"/>
        <end position="339"/>
    </location>
</feature>
<evidence type="ECO:0000256" key="15">
    <source>
        <dbReference type="SAM" id="MobiDB-lite"/>
    </source>
</evidence>
<dbReference type="Pfam" id="PF00014">
    <property type="entry name" value="Kunitz_BPTI"/>
    <property type="match status" value="1"/>
</dbReference>
<dbReference type="SMART" id="SM00327">
    <property type="entry name" value="VWA"/>
    <property type="match status" value="2"/>
</dbReference>
<dbReference type="FunFam" id="4.10.410.10:FF:000020">
    <property type="entry name" value="Collagen, type VI, alpha 3"/>
    <property type="match status" value="1"/>
</dbReference>
<feature type="chain" id="PRO_5027833783" description="Collagen alpha-1(XXVIII) chain" evidence="16">
    <location>
        <begin position="22"/>
        <end position="1231"/>
    </location>
</feature>
<feature type="signal peptide" evidence="16">
    <location>
        <begin position="1"/>
        <end position="21"/>
    </location>
</feature>
<dbReference type="InterPro" id="IPR050149">
    <property type="entry name" value="Collagen_superfamily"/>
</dbReference>
<dbReference type="InterPro" id="IPR008160">
    <property type="entry name" value="Collagen"/>
</dbReference>
<evidence type="ECO:0000256" key="8">
    <source>
        <dbReference type="ARBA" id="ARBA00022889"/>
    </source>
</evidence>
<dbReference type="FunFam" id="3.40.50.410:FF:000003">
    <property type="entry name" value="Collagen type VI alpha 3 chain"/>
    <property type="match status" value="1"/>
</dbReference>
<dbReference type="PRINTS" id="PR00453">
    <property type="entry name" value="VWFADOMAIN"/>
</dbReference>
<dbReference type="InterPro" id="IPR036880">
    <property type="entry name" value="Kunitz_BPTI_sf"/>
</dbReference>
<dbReference type="CTD" id="555428"/>
<comment type="subcellular location">
    <subcellularLocation>
        <location evidence="1">Secreted</location>
        <location evidence="1">Extracellular space</location>
        <location evidence="1">Extracellular matrix</location>
        <location evidence="1">Basement membrane</location>
    </subcellularLocation>
</comment>
<evidence type="ECO:0000259" key="17">
    <source>
        <dbReference type="PROSITE" id="PS50234"/>
    </source>
</evidence>
<dbReference type="Gene3D" id="4.10.410.10">
    <property type="entry name" value="Pancreatic trypsin inhibitor Kunitz domain"/>
    <property type="match status" value="1"/>
</dbReference>
<gene>
    <name evidence="20" type="primary">col28a1a</name>
</gene>
<feature type="domain" description="VWFA" evidence="17">
    <location>
        <begin position="48"/>
        <end position="230"/>
    </location>
</feature>
<dbReference type="InterPro" id="IPR036465">
    <property type="entry name" value="vWFA_dom_sf"/>
</dbReference>
<keyword evidence="19" id="KW-1185">Reference proteome</keyword>
<proteinExistence type="inferred from homology"/>
<organism evidence="19 20">
    <name type="scientific">Clupea harengus</name>
    <name type="common">Atlantic herring</name>
    <dbReference type="NCBI Taxonomy" id="7950"/>
    <lineage>
        <taxon>Eukaryota</taxon>
        <taxon>Metazoa</taxon>
        <taxon>Chordata</taxon>
        <taxon>Craniata</taxon>
        <taxon>Vertebrata</taxon>
        <taxon>Euteleostomi</taxon>
        <taxon>Actinopterygii</taxon>
        <taxon>Neopterygii</taxon>
        <taxon>Teleostei</taxon>
        <taxon>Clupei</taxon>
        <taxon>Clupeiformes</taxon>
        <taxon>Clupeoidei</taxon>
        <taxon>Clupeidae</taxon>
        <taxon>Clupea</taxon>
    </lineage>
</organism>
<evidence type="ECO:0000256" key="16">
    <source>
        <dbReference type="SAM" id="SignalP"/>
    </source>
</evidence>
<keyword evidence="11" id="KW-1015">Disulfide bond</keyword>
<dbReference type="KEGG" id="char:105912619"/>
<feature type="compositionally biased region" description="Low complexity" evidence="15">
    <location>
        <begin position="1084"/>
        <end position="1096"/>
    </location>
</feature>
<evidence type="ECO:0000256" key="12">
    <source>
        <dbReference type="ARBA" id="ARBA00058139"/>
    </source>
</evidence>
<evidence type="ECO:0000256" key="13">
    <source>
        <dbReference type="ARBA" id="ARBA00061466"/>
    </source>
</evidence>
<feature type="compositionally biased region" description="Low complexity" evidence="15">
    <location>
        <begin position="262"/>
        <end position="272"/>
    </location>
</feature>
<evidence type="ECO:0000256" key="4">
    <source>
        <dbReference type="ARBA" id="ARBA00022690"/>
    </source>
</evidence>
<dbReference type="AlphaFoldDB" id="A0A6P8GWU8"/>
<evidence type="ECO:0000256" key="5">
    <source>
        <dbReference type="ARBA" id="ARBA00022729"/>
    </source>
</evidence>
<reference evidence="20" key="1">
    <citation type="submission" date="2025-08" db="UniProtKB">
        <authorList>
            <consortium name="RefSeq"/>
        </authorList>
    </citation>
    <scope>IDENTIFICATION</scope>
</reference>
<dbReference type="GO" id="GO:0005615">
    <property type="term" value="C:extracellular space"/>
    <property type="evidence" value="ECO:0007669"/>
    <property type="project" value="TreeGrafter"/>
</dbReference>
<dbReference type="GO" id="GO:0004867">
    <property type="term" value="F:serine-type endopeptidase inhibitor activity"/>
    <property type="evidence" value="ECO:0007669"/>
    <property type="project" value="UniProtKB-KW"/>
</dbReference>
<evidence type="ECO:0000256" key="6">
    <source>
        <dbReference type="ARBA" id="ARBA00022737"/>
    </source>
</evidence>
<feature type="compositionally biased region" description="Basic and acidic residues" evidence="15">
    <location>
        <begin position="736"/>
        <end position="757"/>
    </location>
</feature>
<evidence type="ECO:0000313" key="19">
    <source>
        <dbReference type="Proteomes" id="UP000515152"/>
    </source>
</evidence>
<keyword evidence="7" id="KW-0084">Basement membrane</keyword>
<comment type="similarity">
    <text evidence="13">Belongs to the VWA-containing collagen family.</text>
</comment>
<feature type="region of interest" description="Disordered" evidence="15">
    <location>
        <begin position="1144"/>
        <end position="1166"/>
    </location>
</feature>
<dbReference type="InterPro" id="IPR002223">
    <property type="entry name" value="Kunitz_BPTI"/>
</dbReference>
<dbReference type="CDD" id="cd01450">
    <property type="entry name" value="vWFA_subfamily_ECM"/>
    <property type="match status" value="1"/>
</dbReference>
<comment type="function">
    <text evidence="12">May act as a cell-binding protein.</text>
</comment>
<feature type="domain" description="VWFA" evidence="17">
    <location>
        <begin position="803"/>
        <end position="987"/>
    </location>
</feature>
<keyword evidence="6" id="KW-0677">Repeat</keyword>
<feature type="compositionally biased region" description="Basic and acidic residues" evidence="15">
    <location>
        <begin position="289"/>
        <end position="304"/>
    </location>
</feature>
<dbReference type="SUPFAM" id="SSF57362">
    <property type="entry name" value="BPTI-like"/>
    <property type="match status" value="1"/>
</dbReference>
<dbReference type="PANTHER" id="PTHR24023:SF1082">
    <property type="entry name" value="COLLAGEN TRIPLE HELIX REPEAT"/>
    <property type="match status" value="1"/>
</dbReference>
<dbReference type="GO" id="GO:0005581">
    <property type="term" value="C:collagen trimer"/>
    <property type="evidence" value="ECO:0007669"/>
    <property type="project" value="UniProtKB-KW"/>
</dbReference>
<feature type="compositionally biased region" description="Basic and acidic residues" evidence="15">
    <location>
        <begin position="1055"/>
        <end position="1066"/>
    </location>
</feature>
<dbReference type="Pfam" id="PF00092">
    <property type="entry name" value="VWA"/>
    <property type="match status" value="2"/>
</dbReference>
<dbReference type="PRINTS" id="PR00759">
    <property type="entry name" value="BASICPTASE"/>
</dbReference>
<keyword evidence="9" id="KW-0722">Serine protease inhibitor</keyword>
<evidence type="ECO:0000256" key="2">
    <source>
        <dbReference type="ARBA" id="ARBA00022525"/>
    </source>
</evidence>
<dbReference type="FunFam" id="3.40.50.410:FF:000051">
    <property type="entry name" value="Collagen type XXVIII alpha 1 chain"/>
    <property type="match status" value="1"/>
</dbReference>
<feature type="region of interest" description="Disordered" evidence="15">
    <location>
        <begin position="245"/>
        <end position="776"/>
    </location>
</feature>
<feature type="region of interest" description="Disordered" evidence="15">
    <location>
        <begin position="1004"/>
        <end position="1098"/>
    </location>
</feature>
<dbReference type="GeneID" id="105912619"/>
<keyword evidence="8" id="KW-0130">Cell adhesion</keyword>
<dbReference type="Gene3D" id="3.40.50.410">
    <property type="entry name" value="von Willebrand factor, type A domain"/>
    <property type="match status" value="2"/>
</dbReference>
<feature type="compositionally biased region" description="Basic and acidic residues" evidence="15">
    <location>
        <begin position="552"/>
        <end position="563"/>
    </location>
</feature>
<evidence type="ECO:0000256" key="9">
    <source>
        <dbReference type="ARBA" id="ARBA00022900"/>
    </source>
</evidence>
<dbReference type="SUPFAM" id="SSF53300">
    <property type="entry name" value="vWA-like"/>
    <property type="match status" value="2"/>
</dbReference>
<evidence type="ECO:0000256" key="7">
    <source>
        <dbReference type="ARBA" id="ARBA00022869"/>
    </source>
</evidence>
<keyword evidence="10 20" id="KW-0176">Collagen</keyword>
<dbReference type="RefSeq" id="XP_031442446.1">
    <property type="nucleotide sequence ID" value="XM_031586586.1"/>
</dbReference>
<evidence type="ECO:0000256" key="14">
    <source>
        <dbReference type="ARBA" id="ARBA00070674"/>
    </source>
</evidence>
<keyword evidence="2" id="KW-0964">Secreted</keyword>
<dbReference type="GO" id="GO:0005604">
    <property type="term" value="C:basement membrane"/>
    <property type="evidence" value="ECO:0007669"/>
    <property type="project" value="UniProtKB-SubCell"/>
</dbReference>
<dbReference type="InterPro" id="IPR020901">
    <property type="entry name" value="Prtase_inh_Kunz-CS"/>
</dbReference>
<keyword evidence="4" id="KW-0646">Protease inhibitor</keyword>
<dbReference type="InterPro" id="IPR002035">
    <property type="entry name" value="VWF_A"/>
</dbReference>
<dbReference type="PROSITE" id="PS50234">
    <property type="entry name" value="VWFA"/>
    <property type="match status" value="2"/>
</dbReference>
<sequence length="1231" mass="127632">MRCSAVLVCVGLLLLCDSAESQGRRKKKERAQNLVIRDDGKTLVCPVEVAFLVDSSEKAKALLFERQRDFVLRFSTRLMQLQVSGWRVRMRLAVLQYSSSVSVEHNFRDWQDLDVFQSRVAGMSYIGHGTYSAYALSNATQMFGQETARSSLRVAVLMTDGVDHPRSPSAVSAAADAKNHNIRVFAIGLSGQAKDMIGSTRLRSVATAPPQQHVFSLTDPQLDDKLFRELSASVNAGCPQPQTCQCDKGERGTPGNPGKPGDPGFDGVPGPKGSRGEAGNHGRPGIDGLEGRSGSRGDKGERGECGAPGTKGDQGSDGPPGPRGPQGEQGPSGGPGDIGPEGPSGSKGGRGPSGVAGPPGDPGIGFPGPKGDKGNQGRPGPTGPIGVGEPGLPGPSGPTGVQGNQGFPGEGLPGSKGDRGYEGQKGSRGSPGAGIQGDKGEFGEPGLPGLMGFPGAGIQGEKGDHGPVGPPGLRGSPGMGIVGPKGDQGFPGEHGPQGERGVGEQGPKGEPGPAGTAGIPGFPGEDGAVGPKGEMGLPGPRGPEGAPGKGLPGEKGDRGDRGSRGLPGTLGSVGPAGAKGEPGSMGMIGVPGPPGRGVPGPKGDTGPAGAQGPVGEQGVGIPGPKGDRGTPGPLGSPGLKGEGYPGPQGPPGLTGESGEMGPEGKGIPGPKGDRGSHGSPGPSGPPGIGLIGEKGAVGQPGPAGVHGLPGEGIQGPKGEPGFQGTTGPRGPPGDGHPGEKGDRGNPGERGRRGDRGELGLPGQTGPAGLPGERGGAGLSREEVIRIIREICGCGIRCRDSPLELVFVIDSSESVGPENFEVVKDFVNALVDRAAVSREATRVGVVLYSHVDLVVMSLQQNQGRQEDVKAAVRKMPYLGEGTFTGSALRTATELFQAARPGVRRVALVLTDGQADRRDAVKLEDAAEQAHAAGVEVFVIGVVNRNDPLYADFANEMNTMASDPTQEHVYLIDDFMTLSTLESKLLSRICEHDDGSLFRPVPNFLYPKGHSQTSPGRTDKPTYDDSDLYRPDNDLYRPDNVPYRPDNDLYRPNNKPYRPDSELYHPDKQPQPPVEPERPPFPDRSPTFPDGTPTFPDGTLDENEIEIDIGHTPSLYEGPIHTFPEITVESPREVMSEVVAMVIPQTPDTNWHSDPATPPPVSTRSSPPQLADGLVQEPGCGQDLDPGPCREYVVMWYFDPEANSCAQFWWGGCQGNRNRFESEDLCRKACVKT</sequence>
<keyword evidence="3" id="KW-0272">Extracellular matrix</keyword>
<dbReference type="OrthoDB" id="687730at2759"/>
<dbReference type="PROSITE" id="PS50279">
    <property type="entry name" value="BPTI_KUNITZ_2"/>
    <property type="match status" value="1"/>
</dbReference>
<feature type="compositionally biased region" description="Gly residues" evidence="15">
    <location>
        <begin position="345"/>
        <end position="354"/>
    </location>
</feature>
<evidence type="ECO:0000259" key="18">
    <source>
        <dbReference type="PROSITE" id="PS50279"/>
    </source>
</evidence>
<dbReference type="PROSITE" id="PS00280">
    <property type="entry name" value="BPTI_KUNITZ_1"/>
    <property type="match status" value="1"/>
</dbReference>
<evidence type="ECO:0000256" key="10">
    <source>
        <dbReference type="ARBA" id="ARBA00023119"/>
    </source>
</evidence>
<dbReference type="SMART" id="SM00131">
    <property type="entry name" value="KU"/>
    <property type="match status" value="1"/>
</dbReference>
<evidence type="ECO:0000256" key="11">
    <source>
        <dbReference type="ARBA" id="ARBA00023157"/>
    </source>
</evidence>
<accession>A0A6P8GWU8</accession>
<feature type="domain" description="BPTI/Kunitz inhibitor" evidence="18">
    <location>
        <begin position="1178"/>
        <end position="1228"/>
    </location>
</feature>
<dbReference type="CDD" id="cd22628">
    <property type="entry name" value="Kunitz_collagen_alpha1_XXVIII"/>
    <property type="match status" value="1"/>
</dbReference>
<name>A0A6P8GWU8_CLUHA</name>
<dbReference type="GO" id="GO:0007155">
    <property type="term" value="P:cell adhesion"/>
    <property type="evidence" value="ECO:0007669"/>
    <property type="project" value="UniProtKB-KW"/>
</dbReference>
<keyword evidence="5 16" id="KW-0732">Signal</keyword>
<dbReference type="PANTHER" id="PTHR24023">
    <property type="entry name" value="COLLAGEN ALPHA"/>
    <property type="match status" value="1"/>
</dbReference>
<evidence type="ECO:0000256" key="3">
    <source>
        <dbReference type="ARBA" id="ARBA00022530"/>
    </source>
</evidence>
<protein>
    <recommendedName>
        <fullName evidence="14">Collagen alpha-1(XXVIII) chain</fullName>
    </recommendedName>
</protein>